<evidence type="ECO:0000259" key="2">
    <source>
        <dbReference type="Pfam" id="PF23159"/>
    </source>
</evidence>
<proteinExistence type="predicted"/>
<evidence type="ECO:0000259" key="3">
    <source>
        <dbReference type="Pfam" id="PF26513"/>
    </source>
</evidence>
<evidence type="ECO:0000256" key="1">
    <source>
        <dbReference type="SAM" id="MobiDB-lite"/>
    </source>
</evidence>
<dbReference type="Pfam" id="PF26513">
    <property type="entry name" value="Rok_N"/>
    <property type="match status" value="1"/>
</dbReference>
<name>A0A0C2V903_9BACL</name>
<dbReference type="RefSeq" id="WP_052474830.1">
    <property type="nucleotide sequence ID" value="NZ_JXRP01000018.1"/>
</dbReference>
<feature type="domain" description="Repressor Rok winged helix" evidence="2">
    <location>
        <begin position="93"/>
        <end position="149"/>
    </location>
</feature>
<reference evidence="4 5" key="1">
    <citation type="submission" date="2015-01" db="EMBL/GenBank/DDBJ databases">
        <title>Genome sequencing of Jeotgalibacillus soli.</title>
        <authorList>
            <person name="Goh K.M."/>
            <person name="Chan K.-G."/>
            <person name="Yaakop A.S."/>
            <person name="Ee R."/>
            <person name="Gan H.M."/>
            <person name="Chan C.S."/>
        </authorList>
    </citation>
    <scope>NUCLEOTIDE SEQUENCE [LARGE SCALE GENOMIC DNA]</scope>
    <source>
        <strain evidence="4 5">P9</strain>
    </source>
</reference>
<feature type="region of interest" description="Disordered" evidence="1">
    <location>
        <begin position="44"/>
        <end position="77"/>
    </location>
</feature>
<dbReference type="OrthoDB" id="2452961at2"/>
<dbReference type="InterPro" id="IPR056984">
    <property type="entry name" value="WH_Rok"/>
</dbReference>
<evidence type="ECO:0008006" key="6">
    <source>
        <dbReference type="Google" id="ProtNLM"/>
    </source>
</evidence>
<comment type="caution">
    <text evidence="4">The sequence shown here is derived from an EMBL/GenBank/DDBJ whole genome shotgun (WGS) entry which is preliminary data.</text>
</comment>
<feature type="domain" description="Rok N-terminal oligomerisation" evidence="3">
    <location>
        <begin position="1"/>
        <end position="41"/>
    </location>
</feature>
<sequence>MFTERMALQIRLEQMKDSEERIFEAFHKERESILQRLRELDSTQGYEQSEISTDLSPEFVQEQSETQENAAGDQLAGKRMLKTKKLGKSRQMHEAAFTILRDRLEPVKGTEIQEYILDKTGFKVANMTTFMKTIQRKDRHVRKLDRGLYIYEKES</sequence>
<dbReference type="EMBL" id="JXRP01000018">
    <property type="protein sequence ID" value="KIL45452.1"/>
    <property type="molecule type" value="Genomic_DNA"/>
</dbReference>
<evidence type="ECO:0000313" key="4">
    <source>
        <dbReference type="EMBL" id="KIL45452.1"/>
    </source>
</evidence>
<dbReference type="Proteomes" id="UP000031938">
    <property type="component" value="Unassembled WGS sequence"/>
</dbReference>
<dbReference type="PATRIC" id="fig|889306.3.peg.3007"/>
<dbReference type="STRING" id="889306.KP78_29960"/>
<dbReference type="InterPro" id="IPR058971">
    <property type="entry name" value="Rok_N_oligomerisation"/>
</dbReference>
<dbReference type="Pfam" id="PF23159">
    <property type="entry name" value="WHD_Rok"/>
    <property type="match status" value="1"/>
</dbReference>
<dbReference type="AlphaFoldDB" id="A0A0C2V903"/>
<feature type="compositionally biased region" description="Polar residues" evidence="1">
    <location>
        <begin position="44"/>
        <end position="69"/>
    </location>
</feature>
<accession>A0A0C2V903</accession>
<protein>
    <recommendedName>
        <fullName evidence="6">Competence protein ComK</fullName>
    </recommendedName>
</protein>
<gene>
    <name evidence="4" type="ORF">KP78_29960</name>
</gene>
<organism evidence="4 5">
    <name type="scientific">Jeotgalibacillus soli</name>
    <dbReference type="NCBI Taxonomy" id="889306"/>
    <lineage>
        <taxon>Bacteria</taxon>
        <taxon>Bacillati</taxon>
        <taxon>Bacillota</taxon>
        <taxon>Bacilli</taxon>
        <taxon>Bacillales</taxon>
        <taxon>Caryophanaceae</taxon>
        <taxon>Jeotgalibacillus</taxon>
    </lineage>
</organism>
<keyword evidence="5" id="KW-1185">Reference proteome</keyword>
<evidence type="ECO:0000313" key="5">
    <source>
        <dbReference type="Proteomes" id="UP000031938"/>
    </source>
</evidence>